<dbReference type="EMBL" id="SJPK01000002">
    <property type="protein sequence ID" value="TWT74021.1"/>
    <property type="molecule type" value="Genomic_DNA"/>
</dbReference>
<gene>
    <name evidence="7" type="ORF">CA85_09050</name>
</gene>
<dbReference type="OrthoDB" id="236847at2"/>
<protein>
    <submittedName>
        <fullName evidence="7">Natural resistance-associated macrophage protein</fullName>
    </submittedName>
</protein>
<feature type="transmembrane region" description="Helical" evidence="6">
    <location>
        <begin position="316"/>
        <end position="339"/>
    </location>
</feature>
<name>A0A5C5YH96_9BACT</name>
<feature type="transmembrane region" description="Helical" evidence="6">
    <location>
        <begin position="492"/>
        <end position="513"/>
    </location>
</feature>
<comment type="subcellular location">
    <subcellularLocation>
        <location evidence="1">Membrane</location>
        <topology evidence="1">Multi-pass membrane protein</topology>
    </subcellularLocation>
</comment>
<evidence type="ECO:0000256" key="3">
    <source>
        <dbReference type="ARBA" id="ARBA00022989"/>
    </source>
</evidence>
<evidence type="ECO:0000313" key="7">
    <source>
        <dbReference type="EMBL" id="TWT74021.1"/>
    </source>
</evidence>
<keyword evidence="8" id="KW-1185">Reference proteome</keyword>
<feature type="transmembrane region" description="Helical" evidence="6">
    <location>
        <begin position="568"/>
        <end position="588"/>
    </location>
</feature>
<feature type="transmembrane region" description="Helical" evidence="6">
    <location>
        <begin position="429"/>
        <end position="454"/>
    </location>
</feature>
<keyword evidence="2 6" id="KW-0812">Transmembrane</keyword>
<feature type="transmembrane region" description="Helical" evidence="6">
    <location>
        <begin position="534"/>
        <end position="556"/>
    </location>
</feature>
<feature type="transmembrane region" description="Helical" evidence="6">
    <location>
        <begin position="128"/>
        <end position="153"/>
    </location>
</feature>
<evidence type="ECO:0000256" key="6">
    <source>
        <dbReference type="SAM" id="Phobius"/>
    </source>
</evidence>
<keyword evidence="4 6" id="KW-0472">Membrane</keyword>
<feature type="transmembrane region" description="Helical" evidence="6">
    <location>
        <begin position="466"/>
        <end position="486"/>
    </location>
</feature>
<feature type="transmembrane region" description="Helical" evidence="6">
    <location>
        <begin position="86"/>
        <end position="108"/>
    </location>
</feature>
<feature type="compositionally biased region" description="Polar residues" evidence="5">
    <location>
        <begin position="1"/>
        <end position="19"/>
    </location>
</feature>
<feature type="transmembrane region" description="Helical" evidence="6">
    <location>
        <begin position="59"/>
        <end position="80"/>
    </location>
</feature>
<dbReference type="Proteomes" id="UP000318053">
    <property type="component" value="Unassembled WGS sequence"/>
</dbReference>
<evidence type="ECO:0000256" key="5">
    <source>
        <dbReference type="SAM" id="MobiDB-lite"/>
    </source>
</evidence>
<dbReference type="GO" id="GO:0046873">
    <property type="term" value="F:metal ion transmembrane transporter activity"/>
    <property type="evidence" value="ECO:0007669"/>
    <property type="project" value="InterPro"/>
</dbReference>
<evidence type="ECO:0000256" key="1">
    <source>
        <dbReference type="ARBA" id="ARBA00004141"/>
    </source>
</evidence>
<evidence type="ECO:0000256" key="2">
    <source>
        <dbReference type="ARBA" id="ARBA00022692"/>
    </source>
</evidence>
<organism evidence="7 8">
    <name type="scientific">Allorhodopirellula solitaria</name>
    <dbReference type="NCBI Taxonomy" id="2527987"/>
    <lineage>
        <taxon>Bacteria</taxon>
        <taxon>Pseudomonadati</taxon>
        <taxon>Planctomycetota</taxon>
        <taxon>Planctomycetia</taxon>
        <taxon>Pirellulales</taxon>
        <taxon>Pirellulaceae</taxon>
        <taxon>Allorhodopirellula</taxon>
    </lineage>
</organism>
<dbReference type="Pfam" id="PF01566">
    <property type="entry name" value="Nramp"/>
    <property type="match status" value="1"/>
</dbReference>
<feature type="region of interest" description="Disordered" evidence="5">
    <location>
        <begin position="1"/>
        <end position="26"/>
    </location>
</feature>
<proteinExistence type="predicted"/>
<keyword evidence="3 6" id="KW-1133">Transmembrane helix</keyword>
<feature type="transmembrane region" description="Helical" evidence="6">
    <location>
        <begin position="173"/>
        <end position="192"/>
    </location>
</feature>
<dbReference type="AlphaFoldDB" id="A0A5C5YH96"/>
<reference evidence="7 8" key="1">
    <citation type="submission" date="2019-02" db="EMBL/GenBank/DDBJ databases">
        <title>Deep-cultivation of Planctomycetes and their phenomic and genomic characterization uncovers novel biology.</title>
        <authorList>
            <person name="Wiegand S."/>
            <person name="Jogler M."/>
            <person name="Boedeker C."/>
            <person name="Pinto D."/>
            <person name="Vollmers J."/>
            <person name="Rivas-Marin E."/>
            <person name="Kohn T."/>
            <person name="Peeters S.H."/>
            <person name="Heuer A."/>
            <person name="Rast P."/>
            <person name="Oberbeckmann S."/>
            <person name="Bunk B."/>
            <person name="Jeske O."/>
            <person name="Meyerdierks A."/>
            <person name="Storesund J.E."/>
            <person name="Kallscheuer N."/>
            <person name="Luecker S."/>
            <person name="Lage O.M."/>
            <person name="Pohl T."/>
            <person name="Merkel B.J."/>
            <person name="Hornburger P."/>
            <person name="Mueller R.-W."/>
            <person name="Bruemmer F."/>
            <person name="Labrenz M."/>
            <person name="Spormann A.M."/>
            <person name="Op Den Camp H."/>
            <person name="Overmann J."/>
            <person name="Amann R."/>
            <person name="Jetten M.S.M."/>
            <person name="Mascher T."/>
            <person name="Medema M.H."/>
            <person name="Devos D.P."/>
            <person name="Kaster A.-K."/>
            <person name="Ovreas L."/>
            <person name="Rohde M."/>
            <person name="Galperin M.Y."/>
            <person name="Jogler C."/>
        </authorList>
    </citation>
    <scope>NUCLEOTIDE SEQUENCE [LARGE SCALE GENOMIC DNA]</scope>
    <source>
        <strain evidence="7 8">CA85</strain>
    </source>
</reference>
<feature type="transmembrane region" description="Helical" evidence="6">
    <location>
        <begin position="277"/>
        <end position="295"/>
    </location>
</feature>
<dbReference type="RefSeq" id="WP_146390082.1">
    <property type="nucleotide sequence ID" value="NZ_SJPK01000002.1"/>
</dbReference>
<evidence type="ECO:0000313" key="8">
    <source>
        <dbReference type="Proteomes" id="UP000318053"/>
    </source>
</evidence>
<dbReference type="InterPro" id="IPR001046">
    <property type="entry name" value="NRAMP_fam"/>
</dbReference>
<sequence>MASVPESTPQGPSGPTKNPLTGGPAEISDKVRADRELLRQAEADGTTWRAYLKLSGPGWLQSAITLGGGSLAGSLFLGVLGGTSMLWLQLVSIVLGVVMLSAISYVTLSTGRRPFEAINSEINPALGWGWVIATVMANMIFCMPQFSLCYDALDRNLTSLGNGGGLGGDVTTKWTVTICLLLAAGGIVMLNLRGGRAAKMFDIFLKGLIGMIVICFFGVAILLLSKGEISFGNMMVGMIPDFTQFVRPAGDLRELIGGLAPDAQTFWLDRLMPTQRSVMISAIATAVGINMTFLLPYSMLARGWDRTFRGLARFDLATGMAIPFVLVTSCVVIAAASSFHNKIDDKLASTDVAVMQQSPLFPKVEKDLLHRVEATLGDAAESTDQATKLQMMADLPDAEKRLAGALVKRDAFELSQTLAPLLGQSRAKLVFGLGVFGMGFSTIIILMLINGYAFREISGRPSSEGMFVLGVAVAGLTGASWVAMWTDDSLRFWLAIFASTFAVMLLPIAYFTFWLMMNSDRILGADRPTGGSRLVWNVLMGLATAGAVAAALTSFLEKYRDKANPLSFQIVATIWVLYGIAVVLGFWWRKRRDAAKAVEQTA</sequence>
<evidence type="ECO:0000256" key="4">
    <source>
        <dbReference type="ARBA" id="ARBA00023136"/>
    </source>
</evidence>
<dbReference type="GO" id="GO:0016020">
    <property type="term" value="C:membrane"/>
    <property type="evidence" value="ECO:0007669"/>
    <property type="project" value="UniProtKB-SubCell"/>
</dbReference>
<feature type="transmembrane region" description="Helical" evidence="6">
    <location>
        <begin position="204"/>
        <end position="225"/>
    </location>
</feature>
<comment type="caution">
    <text evidence="7">The sequence shown here is derived from an EMBL/GenBank/DDBJ whole genome shotgun (WGS) entry which is preliminary data.</text>
</comment>
<accession>A0A5C5YH96</accession>